<dbReference type="InterPro" id="IPR016169">
    <property type="entry name" value="FAD-bd_PCMH_sub2"/>
</dbReference>
<dbReference type="InterPro" id="IPR006094">
    <property type="entry name" value="Oxid_FAD_bind_N"/>
</dbReference>
<evidence type="ECO:0000259" key="4">
    <source>
        <dbReference type="PROSITE" id="PS51387"/>
    </source>
</evidence>
<organism evidence="5 6">
    <name type="scientific">Pelomonas margarita</name>
    <dbReference type="NCBI Taxonomy" id="3299031"/>
    <lineage>
        <taxon>Bacteria</taxon>
        <taxon>Pseudomonadati</taxon>
        <taxon>Pseudomonadota</taxon>
        <taxon>Betaproteobacteria</taxon>
        <taxon>Burkholderiales</taxon>
        <taxon>Sphaerotilaceae</taxon>
        <taxon>Roseateles</taxon>
    </lineage>
</organism>
<dbReference type="SUPFAM" id="SSF55103">
    <property type="entry name" value="FAD-linked oxidases, C-terminal domain"/>
    <property type="match status" value="1"/>
</dbReference>
<protein>
    <submittedName>
        <fullName evidence="5">FAD-binding oxidoreductase</fullName>
    </submittedName>
</protein>
<name>A0ABW7FJM3_9BURK</name>
<dbReference type="InterPro" id="IPR036318">
    <property type="entry name" value="FAD-bd_PCMH-like_sf"/>
</dbReference>
<keyword evidence="3" id="KW-0274">FAD</keyword>
<dbReference type="SUPFAM" id="SSF56176">
    <property type="entry name" value="FAD-binding/transporter-associated domain-like"/>
    <property type="match status" value="1"/>
</dbReference>
<gene>
    <name evidence="5" type="ORF">ACG0Z3_12745</name>
</gene>
<accession>A0ABW7FJM3</accession>
<dbReference type="InterPro" id="IPR016164">
    <property type="entry name" value="FAD-linked_Oxase-like_C"/>
</dbReference>
<dbReference type="PANTHER" id="PTHR11748">
    <property type="entry name" value="D-LACTATE DEHYDROGENASE"/>
    <property type="match status" value="1"/>
</dbReference>
<dbReference type="Gene3D" id="3.30.465.10">
    <property type="match status" value="1"/>
</dbReference>
<dbReference type="PROSITE" id="PS51387">
    <property type="entry name" value="FAD_PCMH"/>
    <property type="match status" value="1"/>
</dbReference>
<dbReference type="PANTHER" id="PTHR11748:SF111">
    <property type="entry name" value="D-LACTATE DEHYDROGENASE, MITOCHONDRIAL-RELATED"/>
    <property type="match status" value="1"/>
</dbReference>
<sequence>MSHLAPAAQALPALTETLSRIVGADRLNADDAARRLFQADIGDRGTGTVSLVVAPGSVDELARVVAAATQAGYAIAPRGAGMSYTAGYVPSQQHTVSLDMARMNHVLDINAQDMTVTVEAGCSWKALLEALKPLGLRTPFFGPMSGIASTVGAGISQLNAMLGAGHHGTSSESVVALTVVLADGRVLRTGARGADGQSPFYRHFGPDLAGLFCGDCGALGIKAEVTLRLMRMPAAEGHASFSFKTGAALMAAMAEIARAGLAAEMCGFDPGLTAVRMRRASMASDLKTAAAVAGKQKSLVKGLVEVGRMALAGRSFVEDDAYSLHVNAEGRCAAAVEHDLAEARRIAAAQGGTEIANTIAKVIRAQPFPAANSILGPDGERWLPIHGQVPLSVAAAALQEIEGVFAAMADEFKQHGVHTGFLFSSMSTNAIILEPVLYWPDERHAVHESMIEPAHLAKLPVLPANPAAHAVALKAKAQIIAALQRRGAGHFQIGRTYPYRASREAASWAFLESIKREVDPAGLINPGVLGFDTPAATS</sequence>
<evidence type="ECO:0000256" key="3">
    <source>
        <dbReference type="ARBA" id="ARBA00022827"/>
    </source>
</evidence>
<dbReference type="Pfam" id="PF01565">
    <property type="entry name" value="FAD_binding_4"/>
    <property type="match status" value="1"/>
</dbReference>
<evidence type="ECO:0000313" key="5">
    <source>
        <dbReference type="EMBL" id="MFG6441546.1"/>
    </source>
</evidence>
<comment type="caution">
    <text evidence="5">The sequence shown here is derived from an EMBL/GenBank/DDBJ whole genome shotgun (WGS) entry which is preliminary data.</text>
</comment>
<keyword evidence="6" id="KW-1185">Reference proteome</keyword>
<evidence type="ECO:0000313" key="6">
    <source>
        <dbReference type="Proteomes" id="UP001606301"/>
    </source>
</evidence>
<evidence type="ECO:0000256" key="2">
    <source>
        <dbReference type="ARBA" id="ARBA00022630"/>
    </source>
</evidence>
<comment type="similarity">
    <text evidence="1">Belongs to the FAD-binding oxidoreductase/transferase type 4 family.</text>
</comment>
<feature type="domain" description="FAD-binding PCMH-type" evidence="4">
    <location>
        <begin position="45"/>
        <end position="232"/>
    </location>
</feature>
<proteinExistence type="inferred from homology"/>
<dbReference type="InterPro" id="IPR016166">
    <property type="entry name" value="FAD-bd_PCMH"/>
</dbReference>
<dbReference type="RefSeq" id="WP_394397900.1">
    <property type="nucleotide sequence ID" value="NZ_JBIGHW010000006.1"/>
</dbReference>
<dbReference type="Proteomes" id="UP001606301">
    <property type="component" value="Unassembled WGS sequence"/>
</dbReference>
<evidence type="ECO:0000256" key="1">
    <source>
        <dbReference type="ARBA" id="ARBA00008000"/>
    </source>
</evidence>
<reference evidence="5 6" key="1">
    <citation type="submission" date="2024-08" db="EMBL/GenBank/DDBJ databases">
        <authorList>
            <person name="Lu H."/>
        </authorList>
    </citation>
    <scope>NUCLEOTIDE SEQUENCE [LARGE SCALE GENOMIC DNA]</scope>
    <source>
        <strain evidence="5 6">LKC17W</strain>
    </source>
</reference>
<dbReference type="EMBL" id="JBIGHW010000006">
    <property type="protein sequence ID" value="MFG6441546.1"/>
    <property type="molecule type" value="Genomic_DNA"/>
</dbReference>
<keyword evidence="2" id="KW-0285">Flavoprotein</keyword>